<feature type="binding site" evidence="4">
    <location>
        <position position="241"/>
    </location>
    <ligand>
        <name>substrate</name>
    </ligand>
</feature>
<reference evidence="7 8" key="1">
    <citation type="submission" date="2016-10" db="EMBL/GenBank/DDBJ databases">
        <authorList>
            <person name="de Groot N.N."/>
        </authorList>
    </citation>
    <scope>NUCLEOTIDE SEQUENCE [LARGE SCALE GENOMIC DNA]</scope>
    <source>
        <strain evidence="7 8">CGMCC 4.3510</strain>
    </source>
</reference>
<keyword evidence="8" id="KW-1185">Reference proteome</keyword>
<dbReference type="Proteomes" id="UP000199323">
    <property type="component" value="Unassembled WGS sequence"/>
</dbReference>
<dbReference type="AlphaFoldDB" id="A0A1I2HZG4"/>
<dbReference type="PANTHER" id="PTHR43563">
    <property type="entry name" value="AMINE OXIDASE"/>
    <property type="match status" value="1"/>
</dbReference>
<dbReference type="SUPFAM" id="SSF54373">
    <property type="entry name" value="FAD-linked reductases, C-terminal domain"/>
    <property type="match status" value="1"/>
</dbReference>
<gene>
    <name evidence="7" type="ORF">SAMN05216251_11277</name>
</gene>
<accession>A0A1I2HZG4</accession>
<dbReference type="EMBL" id="FONG01000012">
    <property type="protein sequence ID" value="SFF35404.1"/>
    <property type="molecule type" value="Genomic_DNA"/>
</dbReference>
<comment type="cofactor">
    <cofactor evidence="1">
        <name>FAD</name>
        <dbReference type="ChEBI" id="CHEBI:57692"/>
    </cofactor>
</comment>
<dbReference type="STRING" id="380248.SAMN05216251_11277"/>
<proteinExistence type="inferred from homology"/>
<dbReference type="GO" id="GO:0016491">
    <property type="term" value="F:oxidoreductase activity"/>
    <property type="evidence" value="ECO:0007669"/>
    <property type="project" value="UniProtKB-KW"/>
</dbReference>
<feature type="domain" description="Amine oxidase" evidence="6">
    <location>
        <begin position="21"/>
        <end position="452"/>
    </location>
</feature>
<feature type="binding site" evidence="4">
    <location>
        <position position="346"/>
    </location>
    <ligand>
        <name>substrate</name>
    </ligand>
</feature>
<dbReference type="Gene3D" id="3.50.50.60">
    <property type="entry name" value="FAD/NAD(P)-binding domain"/>
    <property type="match status" value="1"/>
</dbReference>
<evidence type="ECO:0000313" key="8">
    <source>
        <dbReference type="Proteomes" id="UP000199323"/>
    </source>
</evidence>
<evidence type="ECO:0000256" key="4">
    <source>
        <dbReference type="PIRSR" id="PIRSR601613-1"/>
    </source>
</evidence>
<evidence type="ECO:0000313" key="7">
    <source>
        <dbReference type="EMBL" id="SFF35404.1"/>
    </source>
</evidence>
<dbReference type="InterPro" id="IPR050703">
    <property type="entry name" value="Flavin_MAO"/>
</dbReference>
<evidence type="ECO:0000259" key="6">
    <source>
        <dbReference type="Pfam" id="PF01593"/>
    </source>
</evidence>
<dbReference type="PANTHER" id="PTHR43563:SF1">
    <property type="entry name" value="AMINE OXIDASE [FLAVIN-CONTAINING] B"/>
    <property type="match status" value="1"/>
</dbReference>
<dbReference type="OrthoDB" id="337830at2"/>
<feature type="binding site" evidence="4">
    <location>
        <begin position="41"/>
        <end position="42"/>
    </location>
    <ligand>
        <name>FAD</name>
        <dbReference type="ChEBI" id="CHEBI:57692"/>
    </ligand>
</feature>
<dbReference type="RefSeq" id="WP_093715132.1">
    <property type="nucleotide sequence ID" value="NZ_FONG01000012.1"/>
</dbReference>
<feature type="region of interest" description="Disordered" evidence="5">
    <location>
        <begin position="455"/>
        <end position="479"/>
    </location>
</feature>
<dbReference type="SUPFAM" id="SSF51905">
    <property type="entry name" value="FAD/NAD(P)-binding domain"/>
    <property type="match status" value="1"/>
</dbReference>
<sequence>MHDISEYPSIEADVIVVGAGFAGITAARELKLAGKSVALLEARDRLGGRSYSKPIGDGKVAELGCEFYGQPGTISHRAAQSLGIETAKVYDTGYRLIDDDGKISPWKGMAPKVSAATLLDFGQAALRIERMRREVPQDAPWEAPHAKQWDSETMWSWTRRNVRTRGGRNLMRLMIEAGMAAAPADVSLLHVLNYSNGTGGFRAMTQITGGTLENRFVGGSQNLAMKMAEPVLADTYLNAEVRTIKHSGDRVRISGPGFEAAGRFVVVAVPVPLAGRIEYDPPLPEHRDHVSQRLTMGAAIKYLALYDEPFWRAEGFTGHVISHASPVRATVDSCPPDGTPGVLTGFVTGPAARQVAKLPVGERRALVLRELERFFGPKAAKPYDLLEQNWMAEPYTRGCYHAYAPPGLYTTYGTFLKQPVGRIHWAGAESVPHEYGSMSGAIYSGRRVATEIVGRETGEEPATPLRPSTTALSVEEPAR</sequence>
<evidence type="ECO:0000256" key="3">
    <source>
        <dbReference type="ARBA" id="ARBA00023002"/>
    </source>
</evidence>
<feature type="binding site" evidence="4">
    <location>
        <position position="429"/>
    </location>
    <ligand>
        <name>FAD</name>
        <dbReference type="ChEBI" id="CHEBI:57692"/>
    </ligand>
</feature>
<protein>
    <submittedName>
        <fullName evidence="7">Monoamine oxidase</fullName>
    </submittedName>
</protein>
<dbReference type="Pfam" id="PF01593">
    <property type="entry name" value="Amino_oxidase"/>
    <property type="match status" value="1"/>
</dbReference>
<keyword evidence="3" id="KW-0560">Oxidoreductase</keyword>
<dbReference type="InterPro" id="IPR002937">
    <property type="entry name" value="Amino_oxidase"/>
</dbReference>
<dbReference type="InterPro" id="IPR001613">
    <property type="entry name" value="Flavin_amine_oxidase"/>
</dbReference>
<organism evidence="7 8">
    <name type="scientific">Actinacidiphila alni</name>
    <dbReference type="NCBI Taxonomy" id="380248"/>
    <lineage>
        <taxon>Bacteria</taxon>
        <taxon>Bacillati</taxon>
        <taxon>Actinomycetota</taxon>
        <taxon>Actinomycetes</taxon>
        <taxon>Kitasatosporales</taxon>
        <taxon>Streptomycetaceae</taxon>
        <taxon>Actinacidiphila</taxon>
    </lineage>
</organism>
<name>A0A1I2HZG4_9ACTN</name>
<dbReference type="InterPro" id="IPR036188">
    <property type="entry name" value="FAD/NAD-bd_sf"/>
</dbReference>
<evidence type="ECO:0000256" key="2">
    <source>
        <dbReference type="ARBA" id="ARBA00005995"/>
    </source>
</evidence>
<comment type="similarity">
    <text evidence="2">Belongs to the flavin monoamine oxidase family.</text>
</comment>
<evidence type="ECO:0000256" key="1">
    <source>
        <dbReference type="ARBA" id="ARBA00001974"/>
    </source>
</evidence>
<dbReference type="PRINTS" id="PR00757">
    <property type="entry name" value="AMINEOXDASEF"/>
</dbReference>
<evidence type="ECO:0000256" key="5">
    <source>
        <dbReference type="SAM" id="MobiDB-lite"/>
    </source>
</evidence>